<dbReference type="AlphaFoldDB" id="A0A9D4R332"/>
<sequence>MNPFTSDDRNDDLICIFTGKFVSKDIADDLLTMEKQGSSWMEQFASGCFFDFSRFEKPIPRWKVKKFADCAFKMAFYKKSTRKRSVWSIAILGHKN</sequence>
<reference evidence="1" key="2">
    <citation type="submission" date="2020-11" db="EMBL/GenBank/DDBJ databases">
        <authorList>
            <person name="McCartney M.A."/>
            <person name="Auch B."/>
            <person name="Kono T."/>
            <person name="Mallez S."/>
            <person name="Becker A."/>
            <person name="Gohl D.M."/>
            <person name="Silverstein K.A.T."/>
            <person name="Koren S."/>
            <person name="Bechman K.B."/>
            <person name="Herman A."/>
            <person name="Abrahante J.E."/>
            <person name="Garbe J."/>
        </authorList>
    </citation>
    <scope>NUCLEOTIDE SEQUENCE</scope>
    <source>
        <strain evidence="1">Duluth1</strain>
        <tissue evidence="1">Whole animal</tissue>
    </source>
</reference>
<gene>
    <name evidence="1" type="ORF">DPMN_094926</name>
</gene>
<reference evidence="1" key="1">
    <citation type="journal article" date="2019" name="bioRxiv">
        <title>The Genome of the Zebra Mussel, Dreissena polymorpha: A Resource for Invasive Species Research.</title>
        <authorList>
            <person name="McCartney M.A."/>
            <person name="Auch B."/>
            <person name="Kono T."/>
            <person name="Mallez S."/>
            <person name="Zhang Y."/>
            <person name="Obille A."/>
            <person name="Becker A."/>
            <person name="Abrahante J.E."/>
            <person name="Garbe J."/>
            <person name="Badalamenti J.P."/>
            <person name="Herman A."/>
            <person name="Mangelson H."/>
            <person name="Liachko I."/>
            <person name="Sullivan S."/>
            <person name="Sone E.D."/>
            <person name="Koren S."/>
            <person name="Silverstein K.A.T."/>
            <person name="Beckman K.B."/>
            <person name="Gohl D.M."/>
        </authorList>
    </citation>
    <scope>NUCLEOTIDE SEQUENCE</scope>
    <source>
        <strain evidence="1">Duluth1</strain>
        <tissue evidence="1">Whole animal</tissue>
    </source>
</reference>
<evidence type="ECO:0000313" key="2">
    <source>
        <dbReference type="Proteomes" id="UP000828390"/>
    </source>
</evidence>
<keyword evidence="2" id="KW-1185">Reference proteome</keyword>
<dbReference type="EMBL" id="JAIWYP010000003">
    <property type="protein sequence ID" value="KAH3852418.1"/>
    <property type="molecule type" value="Genomic_DNA"/>
</dbReference>
<accession>A0A9D4R332</accession>
<protein>
    <submittedName>
        <fullName evidence="1">Uncharacterized protein</fullName>
    </submittedName>
</protein>
<organism evidence="1 2">
    <name type="scientific">Dreissena polymorpha</name>
    <name type="common">Zebra mussel</name>
    <name type="synonym">Mytilus polymorpha</name>
    <dbReference type="NCBI Taxonomy" id="45954"/>
    <lineage>
        <taxon>Eukaryota</taxon>
        <taxon>Metazoa</taxon>
        <taxon>Spiralia</taxon>
        <taxon>Lophotrochozoa</taxon>
        <taxon>Mollusca</taxon>
        <taxon>Bivalvia</taxon>
        <taxon>Autobranchia</taxon>
        <taxon>Heteroconchia</taxon>
        <taxon>Euheterodonta</taxon>
        <taxon>Imparidentia</taxon>
        <taxon>Neoheterodontei</taxon>
        <taxon>Myida</taxon>
        <taxon>Dreissenoidea</taxon>
        <taxon>Dreissenidae</taxon>
        <taxon>Dreissena</taxon>
    </lineage>
</organism>
<dbReference type="Proteomes" id="UP000828390">
    <property type="component" value="Unassembled WGS sequence"/>
</dbReference>
<proteinExistence type="predicted"/>
<evidence type="ECO:0000313" key="1">
    <source>
        <dbReference type="EMBL" id="KAH3852418.1"/>
    </source>
</evidence>
<name>A0A9D4R332_DREPO</name>
<comment type="caution">
    <text evidence="1">The sequence shown here is derived from an EMBL/GenBank/DDBJ whole genome shotgun (WGS) entry which is preliminary data.</text>
</comment>